<dbReference type="SMART" id="SM00563">
    <property type="entry name" value="PlsC"/>
    <property type="match status" value="1"/>
</dbReference>
<dbReference type="Pfam" id="PF01553">
    <property type="entry name" value="Acyltransferase"/>
    <property type="match status" value="1"/>
</dbReference>
<evidence type="ECO:0000313" key="3">
    <source>
        <dbReference type="Proteomes" id="UP000466187"/>
    </source>
</evidence>
<dbReference type="KEGG" id="mgad:MGAD_21470"/>
<name>A0A7I7WLH3_MYCGU</name>
<dbReference type="GO" id="GO:0016020">
    <property type="term" value="C:membrane"/>
    <property type="evidence" value="ECO:0007669"/>
    <property type="project" value="TreeGrafter"/>
</dbReference>
<keyword evidence="2" id="KW-0012">Acyltransferase</keyword>
<dbReference type="AlphaFoldDB" id="A0A7I7WLH3"/>
<keyword evidence="2" id="KW-0808">Transferase</keyword>
<dbReference type="InterPro" id="IPR002123">
    <property type="entry name" value="Plipid/glycerol_acylTrfase"/>
</dbReference>
<dbReference type="EMBL" id="AP022608">
    <property type="protein sequence ID" value="BBZ17812.1"/>
    <property type="molecule type" value="Genomic_DNA"/>
</dbReference>
<gene>
    <name evidence="2" type="ORF">MGAD_21470</name>
</gene>
<evidence type="ECO:0000259" key="1">
    <source>
        <dbReference type="SMART" id="SM00563"/>
    </source>
</evidence>
<dbReference type="InterPro" id="IPR016676">
    <property type="entry name" value="P_lipid/glycerol_AcTrfase_prd"/>
</dbReference>
<accession>A0A7I7WLH3</accession>
<feature type="domain" description="Phospholipid/glycerol acyltransferase" evidence="1">
    <location>
        <begin position="49"/>
        <end position="168"/>
    </location>
</feature>
<dbReference type="PANTHER" id="PTHR22753:SF14">
    <property type="entry name" value="MONOACYLGLYCEROL_DIACYLGLYCEROL O-ACYLTRANSFERASE"/>
    <property type="match status" value="1"/>
</dbReference>
<dbReference type="PANTHER" id="PTHR22753">
    <property type="entry name" value="TRANSMEMBRANE PROTEIN 68"/>
    <property type="match status" value="1"/>
</dbReference>
<dbReference type="Proteomes" id="UP000466187">
    <property type="component" value="Chromosome"/>
</dbReference>
<protein>
    <submittedName>
        <fullName evidence="2">Glycerol acyltransferase</fullName>
    </submittedName>
</protein>
<dbReference type="CDD" id="cd07987">
    <property type="entry name" value="LPLAT_MGAT-like"/>
    <property type="match status" value="1"/>
</dbReference>
<dbReference type="GO" id="GO:0016746">
    <property type="term" value="F:acyltransferase activity"/>
    <property type="evidence" value="ECO:0007669"/>
    <property type="project" value="UniProtKB-KW"/>
</dbReference>
<dbReference type="PIRSF" id="PIRSF016753">
    <property type="entry name" value="P_lipid/glycerol_ac_tran_prd"/>
    <property type="match status" value="1"/>
</dbReference>
<dbReference type="SUPFAM" id="SSF69593">
    <property type="entry name" value="Glycerol-3-phosphate (1)-acyltransferase"/>
    <property type="match status" value="1"/>
</dbReference>
<proteinExistence type="predicted"/>
<sequence>MIDNSEDCSELTKWDPEFTKRVMGWLRPLLKAYHRIEVRGLEALPQSGALIVSNHSGGLFAIDVPIFASEYYQRFGYDRPVYTLSHDVLLSGPQAGALQRTGFIRASHDNAEEALRSGGLVVVFPGGDHDVYRPTRGANTIDFAGRKGYVKAAVNAGVPIVPAVGIGGQETQLFLSRGTWLAKALRLDKLMRVKIIPLSFGVPFGLSAVLPLNLPMPSKIVIQVLPPIDVVERFGDDPDIDAVDAHVRSVMQEALDDLADQRRLPVIG</sequence>
<reference evidence="2 3" key="1">
    <citation type="journal article" date="2019" name="Emerg. Microbes Infect.">
        <title>Comprehensive subspecies identification of 175 nontuberculous mycobacteria species based on 7547 genomic profiles.</title>
        <authorList>
            <person name="Matsumoto Y."/>
            <person name="Kinjo T."/>
            <person name="Motooka D."/>
            <person name="Nabeya D."/>
            <person name="Jung N."/>
            <person name="Uechi K."/>
            <person name="Horii T."/>
            <person name="Iida T."/>
            <person name="Fujita J."/>
            <person name="Nakamura S."/>
        </authorList>
    </citation>
    <scope>NUCLEOTIDE SEQUENCE [LARGE SCALE GENOMIC DNA]</scope>
    <source>
        <strain evidence="2 3">JCM 12688</strain>
    </source>
</reference>
<organism evidence="2 3">
    <name type="scientific">Mycolicibacterium gadium</name>
    <name type="common">Mycobacterium gadium</name>
    <dbReference type="NCBI Taxonomy" id="1794"/>
    <lineage>
        <taxon>Bacteria</taxon>
        <taxon>Bacillati</taxon>
        <taxon>Actinomycetota</taxon>
        <taxon>Actinomycetes</taxon>
        <taxon>Mycobacteriales</taxon>
        <taxon>Mycobacteriaceae</taxon>
        <taxon>Mycolicibacterium</taxon>
    </lineage>
</organism>
<evidence type="ECO:0000313" key="2">
    <source>
        <dbReference type="EMBL" id="BBZ17812.1"/>
    </source>
</evidence>